<dbReference type="SMART" id="SM00136">
    <property type="entry name" value="LamNT"/>
    <property type="match status" value="1"/>
</dbReference>
<keyword evidence="12" id="KW-0966">Cell projection</keyword>
<feature type="disulfide bond" evidence="16">
    <location>
        <begin position="345"/>
        <end position="354"/>
    </location>
</feature>
<dbReference type="FunFam" id="2.60.40.10:FF:001052">
    <property type="entry name" value="Usherin"/>
    <property type="match status" value="1"/>
</dbReference>
<evidence type="ECO:0000256" key="3">
    <source>
        <dbReference type="ARBA" id="ARBA00022475"/>
    </source>
</evidence>
<dbReference type="Proteomes" id="UP000326458">
    <property type="component" value="Unassembled WGS sequence"/>
</dbReference>
<dbReference type="InterPro" id="IPR002049">
    <property type="entry name" value="LE_dom"/>
</dbReference>
<dbReference type="SMART" id="SM00060">
    <property type="entry name" value="FN3"/>
    <property type="match status" value="3"/>
</dbReference>
<dbReference type="Gene3D" id="2.170.300.10">
    <property type="entry name" value="Tie2 ligand-binding domain superfamily"/>
    <property type="match status" value="1"/>
</dbReference>
<dbReference type="FunFam" id="2.10.25.10:FF:000376">
    <property type="entry name" value="usherin"/>
    <property type="match status" value="1"/>
</dbReference>
<evidence type="ECO:0000256" key="10">
    <source>
        <dbReference type="ARBA" id="ARBA00023157"/>
    </source>
</evidence>
<dbReference type="CDD" id="cd00063">
    <property type="entry name" value="FN3"/>
    <property type="match status" value="3"/>
</dbReference>
<keyword evidence="9" id="KW-0472">Membrane</keyword>
<evidence type="ECO:0000259" key="18">
    <source>
        <dbReference type="PROSITE" id="PS50027"/>
    </source>
</evidence>
<organism evidence="21 22">
    <name type="scientific">Muntiacus muntjak</name>
    <name type="common">Barking deer</name>
    <name type="synonym">Indian muntjac</name>
    <dbReference type="NCBI Taxonomy" id="9888"/>
    <lineage>
        <taxon>Eukaryota</taxon>
        <taxon>Metazoa</taxon>
        <taxon>Chordata</taxon>
        <taxon>Craniata</taxon>
        <taxon>Vertebrata</taxon>
        <taxon>Euteleostomi</taxon>
        <taxon>Mammalia</taxon>
        <taxon>Eutheria</taxon>
        <taxon>Laurasiatheria</taxon>
        <taxon>Artiodactyla</taxon>
        <taxon>Ruminantia</taxon>
        <taxon>Pecora</taxon>
        <taxon>Cervidae</taxon>
        <taxon>Muntiacinae</taxon>
        <taxon>Muntiacus</taxon>
    </lineage>
</organism>
<dbReference type="FunFam" id="2.10.25.10:FF:000090">
    <property type="entry name" value="laminin subunit alpha"/>
    <property type="match status" value="1"/>
</dbReference>
<keyword evidence="14" id="KW-0844">Vision</keyword>
<feature type="domain" description="Fibronectin type-III" evidence="19">
    <location>
        <begin position="923"/>
        <end position="1018"/>
    </location>
</feature>
<accession>A0A5N3V7W1</accession>
<dbReference type="PANTHER" id="PTHR10574">
    <property type="entry name" value="NETRIN/LAMININ-RELATED"/>
    <property type="match status" value="1"/>
</dbReference>
<dbReference type="FunFam" id="2.60.40.10:FF:001085">
    <property type="entry name" value="Usherin"/>
    <property type="match status" value="1"/>
</dbReference>
<keyword evidence="11" id="KW-0325">Glycoprotein</keyword>
<keyword evidence="7" id="KW-0677">Repeat</keyword>
<dbReference type="GO" id="GO:0060171">
    <property type="term" value="C:stereocilium membrane"/>
    <property type="evidence" value="ECO:0007669"/>
    <property type="project" value="UniProtKB-SubCell"/>
</dbReference>
<feature type="disulfide bond" evidence="16">
    <location>
        <begin position="427"/>
        <end position="439"/>
    </location>
</feature>
<dbReference type="FunFam" id="2.10.25.10:FF:000224">
    <property type="entry name" value="Usherin"/>
    <property type="match status" value="1"/>
</dbReference>
<dbReference type="PROSITE" id="PS01248">
    <property type="entry name" value="EGF_LAM_1"/>
    <property type="match status" value="2"/>
</dbReference>
<dbReference type="InterPro" id="IPR013783">
    <property type="entry name" value="Ig-like_fold"/>
</dbReference>
<evidence type="ECO:0000256" key="9">
    <source>
        <dbReference type="ARBA" id="ARBA00023136"/>
    </source>
</evidence>
<evidence type="ECO:0000256" key="5">
    <source>
        <dbReference type="ARBA" id="ARBA00022606"/>
    </source>
</evidence>
<keyword evidence="4" id="KW-0964">Secreted</keyword>
<feature type="domain" description="Fibronectin type-III" evidence="19">
    <location>
        <begin position="707"/>
        <end position="803"/>
    </location>
</feature>
<feature type="domain" description="Laminin EGF-like" evidence="18">
    <location>
        <begin position="427"/>
        <end position="474"/>
    </location>
</feature>
<dbReference type="AlphaFoldDB" id="A0A5N3V7W1"/>
<dbReference type="GO" id="GO:0007605">
    <property type="term" value="P:sensory perception of sound"/>
    <property type="evidence" value="ECO:0007669"/>
    <property type="project" value="UniProtKB-KW"/>
</dbReference>
<feature type="region of interest" description="Disordered" evidence="17">
    <location>
        <begin position="849"/>
        <end position="882"/>
    </location>
</feature>
<dbReference type="Pfam" id="PF00041">
    <property type="entry name" value="fn3"/>
    <property type="match status" value="2"/>
</dbReference>
<evidence type="ECO:0000256" key="8">
    <source>
        <dbReference type="ARBA" id="ARBA00022740"/>
    </source>
</evidence>
<feature type="domain" description="Fibronectin type-III" evidence="19">
    <location>
        <begin position="804"/>
        <end position="919"/>
    </location>
</feature>
<evidence type="ECO:0000256" key="2">
    <source>
        <dbReference type="ARBA" id="ARBA00004613"/>
    </source>
</evidence>
<keyword evidence="3" id="KW-1003">Cell membrane</keyword>
<dbReference type="Gene3D" id="2.10.25.10">
    <property type="entry name" value="Laminin"/>
    <property type="match status" value="6"/>
</dbReference>
<keyword evidence="8" id="KW-1009">Hearing</keyword>
<feature type="non-terminal residue" evidence="21">
    <location>
        <position position="1"/>
    </location>
</feature>
<feature type="domain" description="Laminin EGF-like" evidence="18">
    <location>
        <begin position="375"/>
        <end position="426"/>
    </location>
</feature>
<dbReference type="SMART" id="SM00180">
    <property type="entry name" value="EGF_Lam"/>
    <property type="match status" value="7"/>
</dbReference>
<dbReference type="Gene3D" id="2.60.40.10">
    <property type="entry name" value="Immunoglobulins"/>
    <property type="match status" value="3"/>
</dbReference>
<comment type="caution">
    <text evidence="16">Lacks conserved residue(s) required for the propagation of feature annotation.</text>
</comment>
<evidence type="ECO:0000256" key="13">
    <source>
        <dbReference type="ARBA" id="ARBA00023292"/>
    </source>
</evidence>
<evidence type="ECO:0000256" key="4">
    <source>
        <dbReference type="ARBA" id="ARBA00022525"/>
    </source>
</evidence>
<dbReference type="EMBL" id="VCEA01000003">
    <property type="protein sequence ID" value="KAB0345169.1"/>
    <property type="molecule type" value="Genomic_DNA"/>
</dbReference>
<sequence>YRSEIPSYIYKHKIYHWTIKINSHSFQLKEVEKWEINLRKPAKGSYYKREIQEVFSGDLPRLHIQSHCRCPGSHPRVHRLDQRYCIPNDAEDTTTNRVLRLNPEAHPLSFVNDNNIGTSWVSHVFTNMTQLSQGVTISIDLENGQYQVFYVIIQFSSPQPTAIRIQRKKEDSLDWEDWQYFARNCSTFRMKNNGDLENSDSVNCLQLPNFTPYSCGNVTFSILTPGPNHRPGYNNFYNTPSLQEFVKATQVRLHFHGQYHTTETPVSPRHRYYGCDRCLPLYNDKPFRQSDHAHAFNCKPCECNSHSRSCHYNMSVDPFPSEHYRGGGGVCDDCEHNTIGGQCNCKRHVSGRQCNQCQNGFYNLQEWDPDGCSPCNCNTSGTVDGDITCHPNSGQCKCKANVIGICDHCNFGFKFLQSFNDDGCEPCQCNPHGSVNRLCNPISGQCECKKEAKGLQCDTCREHFFGLDAAGCKACDCDVAGSRSGTVCDAGTGQCVCKPNVGGRRCSECVEGYFYQPQNHSFLCLPCNCDRTGTVNGSLLCDKSTGQCPCKLGVTGLHCNQCEPHRYRLTVGSFQGCQMCECDPLGTIPGTICDPLSGQCPCLPNRQGRRCSQCQPGFYISPGNATGCLPCSCHTTGAVNHICNSLTGQCVCQDASIAGQSCDYYVQYFLDTALVPYTSYSYYIVSSSVHGSTRSAAVTYRTKPGAPVGSLNLSYISPVSSDSVTLTWASVSNRSGPIEKYILSCAPLHVVQPCSPYEGPETTATIWNLLPFTKYRFALQACTSGGCLHSAPLTVTTAQAAPRRLGPPKVRKISSTELHVGWAPPIEPNGIIIRYELYMKRLKSNGETRSAESQVFQSSGWLSPHPPAESANENALEPPETSTVITGLEPYTKYKFRVLAANMAGSVSSAWTTGRTGESAPVFVMPPSVSALSPSSLNVSWKMPPDSVARGKVVGYNVSMISEQSPQWSHPVVAPQVLPPLVEGINSTTMRLSWLAPEEQNGPSPVYQLERREPSLPAPRAVVTKGTRFTGHGYYKFPSSTHPVNTDFTGKRA</sequence>
<dbReference type="InterPro" id="IPR036116">
    <property type="entry name" value="FN3_sf"/>
</dbReference>
<dbReference type="SUPFAM" id="SSF57196">
    <property type="entry name" value="EGF/Laminin"/>
    <property type="match status" value="6"/>
</dbReference>
<feature type="disulfide bond" evidence="16">
    <location>
        <begin position="497"/>
        <end position="506"/>
    </location>
</feature>
<dbReference type="FunFam" id="2.10.25.10:FF:000094">
    <property type="entry name" value="Laminin subunit alpha-2"/>
    <property type="match status" value="1"/>
</dbReference>
<feature type="disulfide bond" evidence="16">
    <location>
        <begin position="602"/>
        <end position="611"/>
    </location>
</feature>
<dbReference type="InterPro" id="IPR008211">
    <property type="entry name" value="Laminin_N"/>
</dbReference>
<dbReference type="SUPFAM" id="SSF49265">
    <property type="entry name" value="Fibronectin type III"/>
    <property type="match status" value="3"/>
</dbReference>
<evidence type="ECO:0000256" key="14">
    <source>
        <dbReference type="ARBA" id="ARBA00023305"/>
    </source>
</evidence>
<protein>
    <recommendedName>
        <fullName evidence="15">Usherin</fullName>
    </recommendedName>
</protein>
<reference evidence="21 22" key="1">
    <citation type="submission" date="2019-06" db="EMBL/GenBank/DDBJ databases">
        <title>Discovery of a novel chromosome fission-fusion reversal in muntjac.</title>
        <authorList>
            <person name="Mudd A.B."/>
            <person name="Bredeson J.V."/>
            <person name="Baum R."/>
            <person name="Hockemeyer D."/>
            <person name="Rokhsar D.S."/>
        </authorList>
    </citation>
    <scope>NUCLEOTIDE SEQUENCE [LARGE SCALE GENOMIC DNA]</scope>
    <source>
        <strain evidence="21">UTSW_UCB_Mm</strain>
        <tissue evidence="21">Fibroblast cell line</tissue>
    </source>
</reference>
<gene>
    <name evidence="21" type="ORF">FD754_022095</name>
</gene>
<comment type="subcellular location">
    <subcellularLocation>
        <location evidence="1">Cell projection</location>
        <location evidence="1">Stereocilium membrane</location>
    </subcellularLocation>
    <subcellularLocation>
        <location evidence="2">Secreted</location>
    </subcellularLocation>
</comment>
<dbReference type="PANTHER" id="PTHR10574:SF274">
    <property type="entry name" value="USHERIN"/>
    <property type="match status" value="1"/>
</dbReference>
<dbReference type="FunFam" id="2.10.25.10:FF:000275">
    <property type="entry name" value="usherin"/>
    <property type="match status" value="1"/>
</dbReference>
<feature type="domain" description="Laminin EGF-like" evidence="18">
    <location>
        <begin position="301"/>
        <end position="374"/>
    </location>
</feature>
<name>A0A5N3V7W1_MUNMU</name>
<keyword evidence="6" id="KW-0732">Signal</keyword>
<evidence type="ECO:0000256" key="17">
    <source>
        <dbReference type="SAM" id="MobiDB-lite"/>
    </source>
</evidence>
<evidence type="ECO:0000313" key="22">
    <source>
        <dbReference type="Proteomes" id="UP000326458"/>
    </source>
</evidence>
<evidence type="ECO:0000313" key="21">
    <source>
        <dbReference type="EMBL" id="KAB0345169.1"/>
    </source>
</evidence>
<dbReference type="GO" id="GO:0005576">
    <property type="term" value="C:extracellular region"/>
    <property type="evidence" value="ECO:0007669"/>
    <property type="project" value="UniProtKB-SubCell"/>
</dbReference>
<proteinExistence type="predicted"/>
<evidence type="ECO:0000259" key="19">
    <source>
        <dbReference type="PROSITE" id="PS50853"/>
    </source>
</evidence>
<keyword evidence="13 16" id="KW-0424">Laminin EGF-like domain</keyword>
<dbReference type="Gene3D" id="2.60.120.260">
    <property type="entry name" value="Galactose-binding domain-like"/>
    <property type="match status" value="1"/>
</dbReference>
<feature type="domain" description="Laminin EGF-like" evidence="18">
    <location>
        <begin position="475"/>
        <end position="526"/>
    </location>
</feature>
<dbReference type="GO" id="GO:0009887">
    <property type="term" value="P:animal organ morphogenesis"/>
    <property type="evidence" value="ECO:0007669"/>
    <property type="project" value="TreeGrafter"/>
</dbReference>
<evidence type="ECO:0000256" key="12">
    <source>
        <dbReference type="ARBA" id="ARBA00023273"/>
    </source>
</evidence>
<evidence type="ECO:0000256" key="16">
    <source>
        <dbReference type="PROSITE-ProRule" id="PRU00460"/>
    </source>
</evidence>
<dbReference type="PROSITE" id="PS50027">
    <property type="entry name" value="EGF_LAM_2"/>
    <property type="match status" value="6"/>
</dbReference>
<dbReference type="CDD" id="cd00055">
    <property type="entry name" value="EGF_Lam"/>
    <property type="match status" value="7"/>
</dbReference>
<dbReference type="PROSITE" id="PS51117">
    <property type="entry name" value="LAMININ_NTER"/>
    <property type="match status" value="1"/>
</dbReference>
<feature type="domain" description="Laminin EGF-like" evidence="18">
    <location>
        <begin position="580"/>
        <end position="630"/>
    </location>
</feature>
<feature type="disulfide bond" evidence="16">
    <location>
        <begin position="448"/>
        <end position="457"/>
    </location>
</feature>
<keyword evidence="10 16" id="KW-1015">Disulfide bond</keyword>
<dbReference type="Pfam" id="PF00053">
    <property type="entry name" value="EGF_laminin"/>
    <property type="match status" value="7"/>
</dbReference>
<feature type="disulfide bond" evidence="16">
    <location>
        <begin position="614"/>
        <end position="628"/>
    </location>
</feature>
<evidence type="ECO:0000256" key="1">
    <source>
        <dbReference type="ARBA" id="ARBA00004289"/>
    </source>
</evidence>
<evidence type="ECO:0000256" key="15">
    <source>
        <dbReference type="ARBA" id="ARBA00072076"/>
    </source>
</evidence>
<feature type="domain" description="Laminin N-terminal" evidence="20">
    <location>
        <begin position="42"/>
        <end position="283"/>
    </location>
</feature>
<evidence type="ECO:0000256" key="6">
    <source>
        <dbReference type="ARBA" id="ARBA00022729"/>
    </source>
</evidence>
<dbReference type="PRINTS" id="PR00011">
    <property type="entry name" value="EGFLAMININ"/>
</dbReference>
<evidence type="ECO:0000256" key="11">
    <source>
        <dbReference type="ARBA" id="ARBA00023180"/>
    </source>
</evidence>
<feature type="disulfide bond" evidence="16">
    <location>
        <begin position="429"/>
        <end position="446"/>
    </location>
</feature>
<dbReference type="PROSITE" id="PS50853">
    <property type="entry name" value="FN3"/>
    <property type="match status" value="3"/>
</dbReference>
<feature type="domain" description="Laminin EGF-like" evidence="18">
    <location>
        <begin position="527"/>
        <end position="579"/>
    </location>
</feature>
<keyword evidence="5" id="KW-0716">Sensory transduction</keyword>
<dbReference type="Pfam" id="PF00055">
    <property type="entry name" value="Laminin_N"/>
    <property type="match status" value="1"/>
</dbReference>
<evidence type="ECO:0000256" key="7">
    <source>
        <dbReference type="ARBA" id="ARBA00022737"/>
    </source>
</evidence>
<dbReference type="InterPro" id="IPR003961">
    <property type="entry name" value="FN3_dom"/>
</dbReference>
<dbReference type="GO" id="GO:0031012">
    <property type="term" value="C:extracellular matrix"/>
    <property type="evidence" value="ECO:0007669"/>
    <property type="project" value="UniProtKB-ARBA"/>
</dbReference>
<keyword evidence="22" id="KW-1185">Reference proteome</keyword>
<comment type="caution">
    <text evidence="21">The sequence shown here is derived from an EMBL/GenBank/DDBJ whole genome shotgun (WGS) entry which is preliminary data.</text>
</comment>
<feature type="compositionally biased region" description="Polar residues" evidence="17">
    <location>
        <begin position="851"/>
        <end position="861"/>
    </location>
</feature>
<dbReference type="GO" id="GO:0009888">
    <property type="term" value="P:tissue development"/>
    <property type="evidence" value="ECO:0007669"/>
    <property type="project" value="TreeGrafter"/>
</dbReference>
<dbReference type="GO" id="GO:0007601">
    <property type="term" value="P:visual perception"/>
    <property type="evidence" value="ECO:0007669"/>
    <property type="project" value="UniProtKB-KW"/>
</dbReference>
<feature type="disulfide bond" evidence="16">
    <location>
        <begin position="550"/>
        <end position="559"/>
    </location>
</feature>
<dbReference type="InterPro" id="IPR050440">
    <property type="entry name" value="Laminin/Netrin_ECM"/>
</dbReference>
<evidence type="ECO:0000259" key="20">
    <source>
        <dbReference type="PROSITE" id="PS51117"/>
    </source>
</evidence>